<comment type="subcellular location">
    <subcellularLocation>
        <location evidence="2">Cytoplasm</location>
        <location evidence="2">Cytoskeleton</location>
    </subcellularLocation>
    <subcellularLocation>
        <location evidence="3">Cytoplasm</location>
        <location evidence="3">Cytosol</location>
    </subcellularLocation>
    <subcellularLocation>
        <location evidence="1">Nucleus</location>
    </subcellularLocation>
</comment>
<evidence type="ECO:0000256" key="18">
    <source>
        <dbReference type="ARBA" id="ARBA00046997"/>
    </source>
</evidence>
<keyword evidence="10" id="KW-0702">S-nitrosylation</keyword>
<keyword evidence="7" id="KW-0963">Cytoplasm</keyword>
<dbReference type="GO" id="GO:0006417">
    <property type="term" value="P:regulation of translation"/>
    <property type="evidence" value="ECO:0007669"/>
    <property type="project" value="UniProtKB-KW"/>
</dbReference>
<comment type="caution">
    <text evidence="23">The sequence shown here is derived from an EMBL/GenBank/DDBJ whole genome shotgun (WGS) entry which is preliminary data.</text>
</comment>
<dbReference type="PANTHER" id="PTHR10836">
    <property type="entry name" value="GLYCERALDEHYDE 3-PHOSPHATE DEHYDROGENASE"/>
    <property type="match status" value="1"/>
</dbReference>
<dbReference type="EMBL" id="JBBHLL010000162">
    <property type="protein sequence ID" value="KAK7811947.1"/>
    <property type="molecule type" value="Genomic_DNA"/>
</dbReference>
<evidence type="ECO:0000256" key="1">
    <source>
        <dbReference type="ARBA" id="ARBA00004123"/>
    </source>
</evidence>
<dbReference type="SUPFAM" id="SSF55347">
    <property type="entry name" value="Glyceraldehyde-3-phosphate dehydrogenase-like, C-terminal domain"/>
    <property type="match status" value="1"/>
</dbReference>
<evidence type="ECO:0000256" key="2">
    <source>
        <dbReference type="ARBA" id="ARBA00004245"/>
    </source>
</evidence>
<dbReference type="InterPro" id="IPR036291">
    <property type="entry name" value="NAD(P)-bd_dom_sf"/>
</dbReference>
<evidence type="ECO:0000256" key="7">
    <source>
        <dbReference type="ARBA" id="ARBA00022490"/>
    </source>
</evidence>
<dbReference type="GO" id="GO:0051287">
    <property type="term" value="F:NAD binding"/>
    <property type="evidence" value="ECO:0007669"/>
    <property type="project" value="InterPro"/>
</dbReference>
<comment type="similarity">
    <text evidence="5">Belongs to the glyceraldehyde-3-phosphate dehydrogenase family.</text>
</comment>
<evidence type="ECO:0000256" key="11">
    <source>
        <dbReference type="ARBA" id="ARBA00022845"/>
    </source>
</evidence>
<reference evidence="23 24" key="1">
    <citation type="journal article" date="2023" name="bioRxiv">
        <title>Conserved and derived expression patterns and positive selection on dental genes reveal complex evolutionary context of ever-growing rodent molars.</title>
        <authorList>
            <person name="Calamari Z.T."/>
            <person name="Song A."/>
            <person name="Cohen E."/>
            <person name="Akter M."/>
            <person name="Roy R.D."/>
            <person name="Hallikas O."/>
            <person name="Christensen M.M."/>
            <person name="Li P."/>
            <person name="Marangoni P."/>
            <person name="Jernvall J."/>
            <person name="Klein O.D."/>
        </authorList>
    </citation>
    <scope>NUCLEOTIDE SEQUENCE [LARGE SCALE GENOMIC DNA]</scope>
    <source>
        <strain evidence="23">V071</strain>
    </source>
</reference>
<evidence type="ECO:0000256" key="21">
    <source>
        <dbReference type="SAM" id="MobiDB-lite"/>
    </source>
</evidence>
<keyword evidence="14" id="KW-0324">Glycolysis</keyword>
<evidence type="ECO:0000256" key="17">
    <source>
        <dbReference type="ARBA" id="ARBA00031890"/>
    </source>
</evidence>
<evidence type="ECO:0000256" key="5">
    <source>
        <dbReference type="ARBA" id="ARBA00007406"/>
    </source>
</evidence>
<dbReference type="PANTHER" id="PTHR10836:SF111">
    <property type="entry name" value="GLYCERALDEHYDE-3-PHOSPHATE DEHYDROGENASE"/>
    <property type="match status" value="1"/>
</dbReference>
<feature type="compositionally biased region" description="Basic and acidic residues" evidence="21">
    <location>
        <begin position="31"/>
        <end position="46"/>
    </location>
</feature>
<dbReference type="InterPro" id="IPR020828">
    <property type="entry name" value="GlycerAld_3-P_DH_NAD(P)-bd"/>
</dbReference>
<comment type="catalytic activity">
    <reaction evidence="19">
        <text>D-glyceraldehyde 3-phosphate + phosphate + NAD(+) = (2R)-3-phospho-glyceroyl phosphate + NADH + H(+)</text>
        <dbReference type="Rhea" id="RHEA:10300"/>
        <dbReference type="ChEBI" id="CHEBI:15378"/>
        <dbReference type="ChEBI" id="CHEBI:43474"/>
        <dbReference type="ChEBI" id="CHEBI:57540"/>
        <dbReference type="ChEBI" id="CHEBI:57604"/>
        <dbReference type="ChEBI" id="CHEBI:57945"/>
        <dbReference type="ChEBI" id="CHEBI:59776"/>
        <dbReference type="EC" id="1.2.1.12"/>
    </reaction>
</comment>
<organism evidence="23 24">
    <name type="scientific">Myodes glareolus</name>
    <name type="common">Bank vole</name>
    <name type="synonym">Clethrionomys glareolus</name>
    <dbReference type="NCBI Taxonomy" id="447135"/>
    <lineage>
        <taxon>Eukaryota</taxon>
        <taxon>Metazoa</taxon>
        <taxon>Chordata</taxon>
        <taxon>Craniata</taxon>
        <taxon>Vertebrata</taxon>
        <taxon>Euteleostomi</taxon>
        <taxon>Mammalia</taxon>
        <taxon>Eutheria</taxon>
        <taxon>Euarchontoglires</taxon>
        <taxon>Glires</taxon>
        <taxon>Rodentia</taxon>
        <taxon>Myomorpha</taxon>
        <taxon>Muroidea</taxon>
        <taxon>Cricetidae</taxon>
        <taxon>Arvicolinae</taxon>
        <taxon>Myodes</taxon>
    </lineage>
</organism>
<protein>
    <recommendedName>
        <fullName evidence="6">glyceraldehyde-3-phosphate dehydrogenase (phosphorylating)</fullName>
        <ecNumber evidence="6">1.2.1.12</ecNumber>
    </recommendedName>
    <alternativeName>
        <fullName evidence="17">Peptidyl-cysteine S-nitrosylase GAPDH</fullName>
    </alternativeName>
</protein>
<evidence type="ECO:0000256" key="13">
    <source>
        <dbReference type="ARBA" id="ARBA00023027"/>
    </source>
</evidence>
<name>A0AAW0ICA9_MYOGA</name>
<evidence type="ECO:0000256" key="16">
    <source>
        <dbReference type="ARBA" id="ARBA00023242"/>
    </source>
</evidence>
<dbReference type="GO" id="GO:0006096">
    <property type="term" value="P:glycolytic process"/>
    <property type="evidence" value="ECO:0007669"/>
    <property type="project" value="UniProtKB-KW"/>
</dbReference>
<dbReference type="InterPro" id="IPR020829">
    <property type="entry name" value="GlycerAld_3-P_DH_cat"/>
</dbReference>
<dbReference type="SMART" id="SM00846">
    <property type="entry name" value="Gp_dh_N"/>
    <property type="match status" value="1"/>
</dbReference>
<evidence type="ECO:0000256" key="19">
    <source>
        <dbReference type="ARBA" id="ARBA00047698"/>
    </source>
</evidence>
<evidence type="ECO:0000259" key="22">
    <source>
        <dbReference type="SMART" id="SM00846"/>
    </source>
</evidence>
<evidence type="ECO:0000256" key="8">
    <source>
        <dbReference type="ARBA" id="ARBA00022679"/>
    </source>
</evidence>
<dbReference type="GO" id="GO:0005634">
    <property type="term" value="C:nucleus"/>
    <property type="evidence" value="ECO:0007669"/>
    <property type="project" value="UniProtKB-SubCell"/>
</dbReference>
<evidence type="ECO:0000313" key="23">
    <source>
        <dbReference type="EMBL" id="KAK7811947.1"/>
    </source>
</evidence>
<evidence type="ECO:0000256" key="20">
    <source>
        <dbReference type="ARBA" id="ARBA00048005"/>
    </source>
</evidence>
<evidence type="ECO:0000256" key="6">
    <source>
        <dbReference type="ARBA" id="ARBA00013119"/>
    </source>
</evidence>
<keyword evidence="11" id="KW-0810">Translation regulation</keyword>
<dbReference type="GO" id="GO:0005829">
    <property type="term" value="C:cytosol"/>
    <property type="evidence" value="ECO:0007669"/>
    <property type="project" value="UniProtKB-SubCell"/>
</dbReference>
<dbReference type="Gene3D" id="3.30.360.10">
    <property type="entry name" value="Dihydrodipicolinate Reductase, domain 2"/>
    <property type="match status" value="1"/>
</dbReference>
<evidence type="ECO:0000256" key="4">
    <source>
        <dbReference type="ARBA" id="ARBA00004869"/>
    </source>
</evidence>
<keyword evidence="13" id="KW-0520">NAD</keyword>
<dbReference type="Pfam" id="PF02800">
    <property type="entry name" value="Gp_dh_C"/>
    <property type="match status" value="1"/>
</dbReference>
<dbReference type="EC" id="1.2.1.12" evidence="6"/>
<evidence type="ECO:0000313" key="24">
    <source>
        <dbReference type="Proteomes" id="UP001488838"/>
    </source>
</evidence>
<feature type="region of interest" description="Disordered" evidence="21">
    <location>
        <begin position="31"/>
        <end position="73"/>
    </location>
</feature>
<evidence type="ECO:0000256" key="15">
    <source>
        <dbReference type="ARBA" id="ARBA00023212"/>
    </source>
</evidence>
<dbReference type="SUPFAM" id="SSF51735">
    <property type="entry name" value="NAD(P)-binding Rossmann-fold domains"/>
    <property type="match status" value="1"/>
</dbReference>
<keyword evidence="24" id="KW-1185">Reference proteome</keyword>
<evidence type="ECO:0000256" key="12">
    <source>
        <dbReference type="ARBA" id="ARBA00023002"/>
    </source>
</evidence>
<dbReference type="GO" id="GO:0016740">
    <property type="term" value="F:transferase activity"/>
    <property type="evidence" value="ECO:0007669"/>
    <property type="project" value="UniProtKB-KW"/>
</dbReference>
<keyword evidence="15" id="KW-0206">Cytoskeleton</keyword>
<keyword evidence="8" id="KW-0808">Transferase</keyword>
<comment type="catalytic activity">
    <reaction evidence="20">
        <text>S-nitroso-L-cysteinyl-[GAPDH] + L-cysteinyl-[protein] = L-cysteinyl-[GAPDH] + S-nitroso-L-cysteinyl-[protein]</text>
        <dbReference type="Rhea" id="RHEA:66684"/>
        <dbReference type="Rhea" id="RHEA-COMP:10131"/>
        <dbReference type="Rhea" id="RHEA-COMP:17089"/>
        <dbReference type="Rhea" id="RHEA-COMP:17090"/>
        <dbReference type="Rhea" id="RHEA-COMP:17091"/>
        <dbReference type="ChEBI" id="CHEBI:29950"/>
        <dbReference type="ChEBI" id="CHEBI:149494"/>
    </reaction>
    <physiologicalReaction direction="left-to-right" evidence="20">
        <dbReference type="Rhea" id="RHEA:66685"/>
    </physiologicalReaction>
</comment>
<accession>A0AAW0ICA9</accession>
<keyword evidence="16" id="KW-0539">Nucleus</keyword>
<keyword evidence="12" id="KW-0560">Oxidoreductase</keyword>
<dbReference type="Pfam" id="PF00044">
    <property type="entry name" value="Gp_dh_N"/>
    <property type="match status" value="1"/>
</dbReference>
<dbReference type="GO" id="GO:0006915">
    <property type="term" value="P:apoptotic process"/>
    <property type="evidence" value="ECO:0007669"/>
    <property type="project" value="UniProtKB-KW"/>
</dbReference>
<keyword evidence="9" id="KW-0053">Apoptosis</keyword>
<dbReference type="GO" id="GO:0005856">
    <property type="term" value="C:cytoskeleton"/>
    <property type="evidence" value="ECO:0007669"/>
    <property type="project" value="UniProtKB-SubCell"/>
</dbReference>
<proteinExistence type="inferred from homology"/>
<evidence type="ECO:0000256" key="9">
    <source>
        <dbReference type="ARBA" id="ARBA00022703"/>
    </source>
</evidence>
<evidence type="ECO:0000256" key="10">
    <source>
        <dbReference type="ARBA" id="ARBA00022799"/>
    </source>
</evidence>
<gene>
    <name evidence="23" type="ORF">U0070_007000</name>
</gene>
<evidence type="ECO:0000256" key="14">
    <source>
        <dbReference type="ARBA" id="ARBA00023152"/>
    </source>
</evidence>
<sequence>MYIARTWTVNGVNSRSGFSIYSVVKTVTGEGTEKSKGSAKDPECSRKKSRRPVKKVPVGSEEACAGSGDSTSSHAVPASLLRHNGEGQSEWVCPYWHLPGYQGFLHFWQSGYCCHHCTVYTSQYNSTHGKFNGTVKAENGKIVINGKAITVFQEWDLATIKWGNAGAKYVVESTGVFTTMEKAGAHLNAPLAQVLHDNFGTVGGFMTTVHAIPATQKTCDGRGVAQNIIPASTGTAMALGKVIPELIGLFIGMIFHVPIINVSVHCESDMLSEESYPGPLKGILGSTEDQVVSCSFNSDSYSSTFDAGAGIDLNNNFVKLISWDDIMVVDLMASKE</sequence>
<dbReference type="Proteomes" id="UP001488838">
    <property type="component" value="Unassembled WGS sequence"/>
</dbReference>
<dbReference type="InterPro" id="IPR020831">
    <property type="entry name" value="GlycerAld/Erythrose_P_DH"/>
</dbReference>
<comment type="pathway">
    <text evidence="4">Carbohydrate degradation; glycolysis; pyruvate from D-glyceraldehyde 3-phosphate: step 1/5.</text>
</comment>
<dbReference type="GO" id="GO:0004365">
    <property type="term" value="F:glyceraldehyde-3-phosphate dehydrogenase (NAD+) (phosphorylating) activity"/>
    <property type="evidence" value="ECO:0007669"/>
    <property type="project" value="UniProtKB-EC"/>
</dbReference>
<feature type="domain" description="Glyceraldehyde 3-phosphate dehydrogenase NAD(P) binding" evidence="22">
    <location>
        <begin position="117"/>
        <end position="200"/>
    </location>
</feature>
<dbReference type="AlphaFoldDB" id="A0AAW0ICA9"/>
<evidence type="ECO:0000256" key="3">
    <source>
        <dbReference type="ARBA" id="ARBA00004514"/>
    </source>
</evidence>
<dbReference type="Gene3D" id="3.40.50.720">
    <property type="entry name" value="NAD(P)-binding Rossmann-like Domain"/>
    <property type="match status" value="1"/>
</dbReference>
<comment type="subunit">
    <text evidence="18">Homotetramer. Interacts with TPPP; the interaction is direct. Interacts (when S-nitrosylated) with SIAH1; leading to nuclear translocation. Interacts with RILPL1/GOSPEL, leading to prevent the interaction between GAPDH and SIAH1 and prevent nuclear translocation. Interacts with CHP1; the interaction increases the binding of CHP1 with microtubules. Associates with microtubules. Interacts with EIF1AD, USP25, PRKCI and WARS1. Interacts with phosphorylated RPL13A; inhibited by oxidatively-modified low-densitity lipoprotein (LDL(ox)). Component of the GAIT complex. Interacts with FKBP6; leading to inhibit GAPDH catalytic activity. Interacts with TRAF2, promoting TRAF2 ubiquitination. Interacts with TRAF3, promoting TRAF3 ubiquitination.</text>
</comment>